<gene>
    <name evidence="4" type="ORF">AAG570_009314</name>
</gene>
<keyword evidence="5" id="KW-1185">Reference proteome</keyword>
<dbReference type="PROSITE" id="PS01031">
    <property type="entry name" value="SHSP"/>
    <property type="match status" value="1"/>
</dbReference>
<proteinExistence type="inferred from homology"/>
<protein>
    <recommendedName>
        <fullName evidence="3">SHSP domain-containing protein</fullName>
    </recommendedName>
</protein>
<organism evidence="4 5">
    <name type="scientific">Ranatra chinensis</name>
    <dbReference type="NCBI Taxonomy" id="642074"/>
    <lineage>
        <taxon>Eukaryota</taxon>
        <taxon>Metazoa</taxon>
        <taxon>Ecdysozoa</taxon>
        <taxon>Arthropoda</taxon>
        <taxon>Hexapoda</taxon>
        <taxon>Insecta</taxon>
        <taxon>Pterygota</taxon>
        <taxon>Neoptera</taxon>
        <taxon>Paraneoptera</taxon>
        <taxon>Hemiptera</taxon>
        <taxon>Heteroptera</taxon>
        <taxon>Panheteroptera</taxon>
        <taxon>Nepomorpha</taxon>
        <taxon>Nepidae</taxon>
        <taxon>Ranatrinae</taxon>
        <taxon>Ranatra</taxon>
    </lineage>
</organism>
<evidence type="ECO:0000313" key="4">
    <source>
        <dbReference type="EMBL" id="KAL1137618.1"/>
    </source>
</evidence>
<dbReference type="InterPro" id="IPR002068">
    <property type="entry name" value="A-crystallin/Hsp20_dom"/>
</dbReference>
<evidence type="ECO:0000259" key="3">
    <source>
        <dbReference type="PROSITE" id="PS01031"/>
    </source>
</evidence>
<sequence length="162" mass="18012">MMFPRPLDLRCSWKRAVGLRTEVIQVELKSFKPEEVSVKVVKPWLIISASQNAWSKENKGLVYKQTIRRFELSKDADVKAMTSTLKNCILKVTIPIKKNSRRSAESSGVDRDMTKGGSDVSLTMLESAEGVPTDNVNANPGCGFPPKILPAWEAKSHNHLSS</sequence>
<dbReference type="AlphaFoldDB" id="A0ABD0Z9T4"/>
<reference evidence="4 5" key="1">
    <citation type="submission" date="2024-07" db="EMBL/GenBank/DDBJ databases">
        <title>Chromosome-level genome assembly of the water stick insect Ranatra chinensis (Heteroptera: Nepidae).</title>
        <authorList>
            <person name="Liu X."/>
        </authorList>
    </citation>
    <scope>NUCLEOTIDE SEQUENCE [LARGE SCALE GENOMIC DNA]</scope>
    <source>
        <strain evidence="4">Cailab_2021Rc</strain>
        <tissue evidence="4">Muscle</tissue>
    </source>
</reference>
<evidence type="ECO:0000256" key="2">
    <source>
        <dbReference type="RuleBase" id="RU003616"/>
    </source>
</evidence>
<evidence type="ECO:0000256" key="1">
    <source>
        <dbReference type="PROSITE-ProRule" id="PRU00285"/>
    </source>
</evidence>
<dbReference type="Proteomes" id="UP001558652">
    <property type="component" value="Unassembled WGS sequence"/>
</dbReference>
<comment type="caution">
    <text evidence="4">The sequence shown here is derived from an EMBL/GenBank/DDBJ whole genome shotgun (WGS) entry which is preliminary data.</text>
</comment>
<accession>A0ABD0Z9T4</accession>
<feature type="domain" description="SHSP" evidence="3">
    <location>
        <begin position="1"/>
        <end position="112"/>
    </location>
</feature>
<dbReference type="PANTHER" id="PTHR45640:SF26">
    <property type="entry name" value="RE23625P"/>
    <property type="match status" value="1"/>
</dbReference>
<comment type="similarity">
    <text evidence="1 2">Belongs to the small heat shock protein (HSP20) family.</text>
</comment>
<dbReference type="SUPFAM" id="SSF49764">
    <property type="entry name" value="HSP20-like chaperones"/>
    <property type="match status" value="1"/>
</dbReference>
<evidence type="ECO:0000313" key="5">
    <source>
        <dbReference type="Proteomes" id="UP001558652"/>
    </source>
</evidence>
<dbReference type="CDD" id="cd06464">
    <property type="entry name" value="ACD_sHsps-like"/>
    <property type="match status" value="1"/>
</dbReference>
<dbReference type="PANTHER" id="PTHR45640">
    <property type="entry name" value="HEAT SHOCK PROTEIN HSP-12.2-RELATED"/>
    <property type="match status" value="1"/>
</dbReference>
<dbReference type="InterPro" id="IPR008978">
    <property type="entry name" value="HSP20-like_chaperone"/>
</dbReference>
<dbReference type="GO" id="GO:0009408">
    <property type="term" value="P:response to heat"/>
    <property type="evidence" value="ECO:0007669"/>
    <property type="project" value="UniProtKB-ARBA"/>
</dbReference>
<dbReference type="EMBL" id="JBFDAA010000004">
    <property type="protein sequence ID" value="KAL1137618.1"/>
    <property type="molecule type" value="Genomic_DNA"/>
</dbReference>
<name>A0ABD0Z9T4_9HEMI</name>
<dbReference type="Gene3D" id="2.60.40.790">
    <property type="match status" value="1"/>
</dbReference>
<dbReference type="Pfam" id="PF00011">
    <property type="entry name" value="HSP20"/>
    <property type="match status" value="1"/>
</dbReference>
<dbReference type="InterPro" id="IPR001436">
    <property type="entry name" value="Alpha-crystallin/sHSP_animal"/>
</dbReference>